<evidence type="ECO:0000256" key="3">
    <source>
        <dbReference type="ARBA" id="ARBA00022604"/>
    </source>
</evidence>
<evidence type="ECO:0000256" key="1">
    <source>
        <dbReference type="ARBA" id="ARBA00006974"/>
    </source>
</evidence>
<comment type="similarity">
    <text evidence="1">Belongs to the ARG7 family.</text>
</comment>
<dbReference type="Pfam" id="PF02519">
    <property type="entry name" value="Auxin_inducible"/>
    <property type="match status" value="1"/>
</dbReference>
<dbReference type="PANTHER" id="PTHR31374">
    <property type="entry name" value="AUXIN-INDUCED PROTEIN-LIKE-RELATED"/>
    <property type="match status" value="1"/>
</dbReference>
<proteinExistence type="inferred from homology"/>
<dbReference type="GO" id="GO:0009733">
    <property type="term" value="P:response to auxin"/>
    <property type="evidence" value="ECO:0007669"/>
    <property type="project" value="InterPro"/>
</dbReference>
<dbReference type="EMBL" id="PGOL01000769">
    <property type="protein sequence ID" value="PKI65123.1"/>
    <property type="molecule type" value="Genomic_DNA"/>
</dbReference>
<sequence>MIAALQFNIMVGFGVGGFCRRHRRVRKSTDLKSKVYGKFNRTVRTDRTTFLVHSNMSGPSCSLRPHRGPYVLNPSAGRLHDHFEIVTLKERGRFMLEPHALAFQCTPANFDGFIAFTEVFSCILRGLLLNLSPERSETKQLPALPDDVPEGHFVVLATEGGEAERFVVALGYLTEPAFLRLLEKAKEEYRFEQKGALTVPCRPQELQRILQRRRRKLVTARCACLVMLR</sequence>
<dbReference type="InterPro" id="IPR003676">
    <property type="entry name" value="SAUR_fam"/>
</dbReference>
<keyword evidence="2" id="KW-0217">Developmental protein</keyword>
<protein>
    <submittedName>
        <fullName evidence="4">Uncharacterized protein</fullName>
    </submittedName>
</protein>
<organism evidence="4 5">
    <name type="scientific">Punica granatum</name>
    <name type="common">Pomegranate</name>
    <dbReference type="NCBI Taxonomy" id="22663"/>
    <lineage>
        <taxon>Eukaryota</taxon>
        <taxon>Viridiplantae</taxon>
        <taxon>Streptophyta</taxon>
        <taxon>Embryophyta</taxon>
        <taxon>Tracheophyta</taxon>
        <taxon>Spermatophyta</taxon>
        <taxon>Magnoliopsida</taxon>
        <taxon>eudicotyledons</taxon>
        <taxon>Gunneridae</taxon>
        <taxon>Pentapetalae</taxon>
        <taxon>rosids</taxon>
        <taxon>malvids</taxon>
        <taxon>Myrtales</taxon>
        <taxon>Lythraceae</taxon>
        <taxon>Punica</taxon>
    </lineage>
</organism>
<reference evidence="4 5" key="1">
    <citation type="submission" date="2017-11" db="EMBL/GenBank/DDBJ databases">
        <title>De-novo sequencing of pomegranate (Punica granatum L.) genome.</title>
        <authorList>
            <person name="Akparov Z."/>
            <person name="Amiraslanov A."/>
            <person name="Hajiyeva S."/>
            <person name="Abbasov M."/>
            <person name="Kaur K."/>
            <person name="Hamwieh A."/>
            <person name="Solovyev V."/>
            <person name="Salamov A."/>
            <person name="Braich B."/>
            <person name="Kosarev P."/>
            <person name="Mahmoud A."/>
            <person name="Hajiyev E."/>
            <person name="Babayeva S."/>
            <person name="Izzatullayeva V."/>
            <person name="Mammadov A."/>
            <person name="Mammadov A."/>
            <person name="Sharifova S."/>
            <person name="Ojaghi J."/>
            <person name="Eynullazada K."/>
            <person name="Bayramov B."/>
            <person name="Abdulazimova A."/>
            <person name="Shahmuradov I."/>
        </authorList>
    </citation>
    <scope>NUCLEOTIDE SEQUENCE [LARGE SCALE GENOMIC DNA]</scope>
    <source>
        <strain evidence="5">cv. AG2017</strain>
        <tissue evidence="4">Leaf</tissue>
    </source>
</reference>
<dbReference type="PANTHER" id="PTHR31374:SF19">
    <property type="entry name" value="F8A24.8 PROTEIN"/>
    <property type="match status" value="1"/>
</dbReference>
<accession>A0A2I0KAI2</accession>
<dbReference type="STRING" id="22663.A0A2I0KAI2"/>
<keyword evidence="3" id="KW-0341">Growth regulation</keyword>
<evidence type="ECO:0000256" key="2">
    <source>
        <dbReference type="ARBA" id="ARBA00022473"/>
    </source>
</evidence>
<evidence type="ECO:0000313" key="4">
    <source>
        <dbReference type="EMBL" id="PKI65123.1"/>
    </source>
</evidence>
<keyword evidence="5" id="KW-1185">Reference proteome</keyword>
<name>A0A2I0KAI2_PUNGR</name>
<comment type="caution">
    <text evidence="4">The sequence shown here is derived from an EMBL/GenBank/DDBJ whole genome shotgun (WGS) entry which is preliminary data.</text>
</comment>
<gene>
    <name evidence="4" type="ORF">CRG98_014437</name>
</gene>
<dbReference type="AlphaFoldDB" id="A0A2I0KAI2"/>
<evidence type="ECO:0000313" key="5">
    <source>
        <dbReference type="Proteomes" id="UP000233551"/>
    </source>
</evidence>
<dbReference type="Proteomes" id="UP000233551">
    <property type="component" value="Unassembled WGS sequence"/>
</dbReference>